<dbReference type="GO" id="GO:0004815">
    <property type="term" value="F:aspartate-tRNA ligase activity"/>
    <property type="evidence" value="ECO:0007669"/>
    <property type="project" value="UniProtKB-UniRule"/>
</dbReference>
<feature type="binding site" evidence="7">
    <location>
        <position position="356"/>
    </location>
    <ligand>
        <name>L-aspartate</name>
        <dbReference type="ChEBI" id="CHEBI:29991"/>
    </ligand>
</feature>
<evidence type="ECO:0000256" key="2">
    <source>
        <dbReference type="ARBA" id="ARBA00022598"/>
    </source>
</evidence>
<dbReference type="GO" id="GO:0006422">
    <property type="term" value="P:aspartyl-tRNA aminoacylation"/>
    <property type="evidence" value="ECO:0007669"/>
    <property type="project" value="UniProtKB-UniRule"/>
</dbReference>
<dbReference type="Pfam" id="PF00152">
    <property type="entry name" value="tRNA-synt_2"/>
    <property type="match status" value="1"/>
</dbReference>
<gene>
    <name evidence="7" type="primary">aspS</name>
    <name evidence="9" type="ORF">A2693_01860</name>
</gene>
<accession>A0A1F5GC33</accession>
<keyword evidence="2 7" id="KW-0436">Ligase</keyword>
<comment type="subunit">
    <text evidence="7">Homodimer.</text>
</comment>
<evidence type="ECO:0000256" key="1">
    <source>
        <dbReference type="ARBA" id="ARBA00006303"/>
    </source>
</evidence>
<dbReference type="GO" id="GO:0050560">
    <property type="term" value="F:aspartate-tRNA(Asn) ligase activity"/>
    <property type="evidence" value="ECO:0007669"/>
    <property type="project" value="UniProtKB-EC"/>
</dbReference>
<dbReference type="PRINTS" id="PR01042">
    <property type="entry name" value="TRNASYNTHASP"/>
</dbReference>
<proteinExistence type="inferred from homology"/>
<comment type="similarity">
    <text evidence="1 7">Belongs to the class-II aminoacyl-tRNA synthetase family. Type 1 subfamily.</text>
</comment>
<dbReference type="Gene3D" id="2.40.50.140">
    <property type="entry name" value="Nucleic acid-binding proteins"/>
    <property type="match status" value="1"/>
</dbReference>
<evidence type="ECO:0000313" key="9">
    <source>
        <dbReference type="EMBL" id="OGD89384.1"/>
    </source>
</evidence>
<dbReference type="InterPro" id="IPR012340">
    <property type="entry name" value="NA-bd_OB-fold"/>
</dbReference>
<comment type="caution">
    <text evidence="7">Lacks conserved residue(s) required for the propagation of feature annotation.</text>
</comment>
<dbReference type="Pfam" id="PF01336">
    <property type="entry name" value="tRNA_anti-codon"/>
    <property type="match status" value="1"/>
</dbReference>
<organism evidence="9 10">
    <name type="scientific">Candidatus Curtissbacteria bacterium RIFCSPHIGHO2_01_FULL_40_12</name>
    <dbReference type="NCBI Taxonomy" id="1797710"/>
    <lineage>
        <taxon>Bacteria</taxon>
        <taxon>Candidatus Curtissiibacteriota</taxon>
    </lineage>
</organism>
<dbReference type="HAMAP" id="MF_00044">
    <property type="entry name" value="Asp_tRNA_synth_type1"/>
    <property type="match status" value="1"/>
</dbReference>
<evidence type="ECO:0000256" key="6">
    <source>
        <dbReference type="ARBA" id="ARBA00023146"/>
    </source>
</evidence>
<evidence type="ECO:0000256" key="5">
    <source>
        <dbReference type="ARBA" id="ARBA00022917"/>
    </source>
</evidence>
<dbReference type="CDD" id="cd00777">
    <property type="entry name" value="AspRS_core"/>
    <property type="match status" value="1"/>
</dbReference>
<dbReference type="PANTHER" id="PTHR22594">
    <property type="entry name" value="ASPARTYL/LYSYL-TRNA SYNTHETASE"/>
    <property type="match status" value="1"/>
</dbReference>
<dbReference type="InterPro" id="IPR047089">
    <property type="entry name" value="Asp-tRNA-ligase_1_N"/>
</dbReference>
<dbReference type="Gene3D" id="3.30.1360.30">
    <property type="entry name" value="GAD-like domain"/>
    <property type="match status" value="1"/>
</dbReference>
<feature type="binding site" evidence="7">
    <location>
        <position position="211"/>
    </location>
    <ligand>
        <name>L-aspartate</name>
        <dbReference type="ChEBI" id="CHEBI:29991"/>
    </ligand>
</feature>
<dbReference type="Proteomes" id="UP000178577">
    <property type="component" value="Unassembled WGS sequence"/>
</dbReference>
<protein>
    <recommendedName>
        <fullName evidence="7">Aspartate--tRNA(Asp/Asn) ligase</fullName>
        <ecNumber evidence="7">6.1.1.23</ecNumber>
    </recommendedName>
    <alternativeName>
        <fullName evidence="7">Aspartyl-tRNA synthetase</fullName>
        <shortName evidence="7">AspRS</shortName>
    </alternativeName>
    <alternativeName>
        <fullName evidence="7">Non-discriminating aspartyl-tRNA synthetase</fullName>
        <shortName evidence="7">ND-AspRS</shortName>
    </alternativeName>
</protein>
<dbReference type="GO" id="GO:0005524">
    <property type="term" value="F:ATP binding"/>
    <property type="evidence" value="ECO:0007669"/>
    <property type="project" value="UniProtKB-UniRule"/>
</dbReference>
<feature type="site" description="Important for tRNA non-discrimination" evidence="7">
    <location>
        <position position="29"/>
    </location>
</feature>
<dbReference type="EMBL" id="MFAY01000011">
    <property type="protein sequence ID" value="OGD89384.1"/>
    <property type="molecule type" value="Genomic_DNA"/>
</dbReference>
<evidence type="ECO:0000313" key="10">
    <source>
        <dbReference type="Proteomes" id="UP000178577"/>
    </source>
</evidence>
<sequence>MNRTLVNQCNHKVGSKILLFGWINTIRDHGKVIFLDLKDFTGIIQTVFKDKSAVSEGDVVKVEGLVKKRPQNMINLDLATGQIEVEIEKLVIIAKSKTPPFPIDSEGQDIEEALRLKYRYLDLRRERLQKNLKLRFAMIAYMRKFLTEKGFIEIETPILTKATPEGARDFLIASRLQPGKFYALPQSPQQYKQLLMVAGFERYFQIARCFRDEDPRSDRAYGEFSQLDIEMSFVTQEEILCLTEELFAELCEKVFKKKVFKYPFPRITHDEAIKKYGSDKFDLRSKKDEGVLAFAFVVNFPLFEKTKDAPIAPSHHPFTAPKEEDLNLLEKNPMKVRSYQHDLVCNGLEVGGGSIRITDVEIQKKIFKILGYKDKEIEEKFGHLLESFTYGVPPHGGIAPGIERLLMAATGEKNTREVMAFPMTASGQTSVMDAPSEVEADTLKELKIKTG</sequence>
<feature type="binding site" evidence="7">
    <location>
        <begin position="211"/>
        <end position="213"/>
    </location>
    <ligand>
        <name>ATP</name>
        <dbReference type="ChEBI" id="CHEBI:30616"/>
    </ligand>
</feature>
<dbReference type="InterPro" id="IPR004365">
    <property type="entry name" value="NA-bd_OB_tRNA"/>
</dbReference>
<dbReference type="Gene3D" id="3.30.930.10">
    <property type="entry name" value="Bira Bifunctional Protein, Domain 2"/>
    <property type="match status" value="2"/>
</dbReference>
<dbReference type="SUPFAM" id="SSF55681">
    <property type="entry name" value="Class II aaRS and biotin synthetases"/>
    <property type="match status" value="1"/>
</dbReference>
<dbReference type="GO" id="GO:0005737">
    <property type="term" value="C:cytoplasm"/>
    <property type="evidence" value="ECO:0007669"/>
    <property type="project" value="UniProtKB-SubCell"/>
</dbReference>
<dbReference type="InterPro" id="IPR047090">
    <property type="entry name" value="AspRS_core"/>
</dbReference>
<dbReference type="EC" id="6.1.1.23" evidence="7"/>
<keyword evidence="6 7" id="KW-0030">Aminoacyl-tRNA synthetase</keyword>
<evidence type="ECO:0000256" key="4">
    <source>
        <dbReference type="ARBA" id="ARBA00022840"/>
    </source>
</evidence>
<dbReference type="InterPro" id="IPR002312">
    <property type="entry name" value="Asp/Asn-tRNA-synth_IIb"/>
</dbReference>
<dbReference type="PANTHER" id="PTHR22594:SF5">
    <property type="entry name" value="ASPARTATE--TRNA LIGASE, MITOCHONDRIAL"/>
    <property type="match status" value="1"/>
</dbReference>
<feature type="binding site" evidence="7">
    <location>
        <begin position="401"/>
        <end position="404"/>
    </location>
    <ligand>
        <name>ATP</name>
        <dbReference type="ChEBI" id="CHEBI:30616"/>
    </ligand>
</feature>
<evidence type="ECO:0000256" key="3">
    <source>
        <dbReference type="ARBA" id="ARBA00022741"/>
    </source>
</evidence>
<name>A0A1F5GC33_9BACT</name>
<feature type="domain" description="Aminoacyl-transfer RNA synthetases class-II family profile" evidence="8">
    <location>
        <begin position="132"/>
        <end position="422"/>
    </location>
</feature>
<dbReference type="GO" id="GO:0003676">
    <property type="term" value="F:nucleic acid binding"/>
    <property type="evidence" value="ECO:0007669"/>
    <property type="project" value="InterPro"/>
</dbReference>
<evidence type="ECO:0000259" key="8">
    <source>
        <dbReference type="PROSITE" id="PS50862"/>
    </source>
</evidence>
<evidence type="ECO:0000256" key="7">
    <source>
        <dbReference type="HAMAP-Rule" id="MF_00044"/>
    </source>
</evidence>
<keyword evidence="5 7" id="KW-0648">Protein biosynthesis</keyword>
<dbReference type="PROSITE" id="PS50862">
    <property type="entry name" value="AA_TRNA_LIGASE_II"/>
    <property type="match status" value="1"/>
</dbReference>
<keyword evidence="4 7" id="KW-0067">ATP-binding</keyword>
<dbReference type="CDD" id="cd04317">
    <property type="entry name" value="EcAspRS_like_N"/>
    <property type="match status" value="1"/>
</dbReference>
<feature type="region of interest" description="Aspartate" evidence="7">
    <location>
        <begin position="189"/>
        <end position="192"/>
    </location>
</feature>
<dbReference type="InterPro" id="IPR004524">
    <property type="entry name" value="Asp-tRNA-ligase_1"/>
</dbReference>
<dbReference type="SUPFAM" id="SSF50249">
    <property type="entry name" value="Nucleic acid-binding proteins"/>
    <property type="match status" value="1"/>
</dbReference>
<dbReference type="InterPro" id="IPR045864">
    <property type="entry name" value="aa-tRNA-synth_II/BPL/LPL"/>
</dbReference>
<feature type="binding site" evidence="7">
    <location>
        <position position="349"/>
    </location>
    <ligand>
        <name>ATP</name>
        <dbReference type="ChEBI" id="CHEBI:30616"/>
    </ligand>
</feature>
<feature type="binding site" evidence="7">
    <location>
        <position position="165"/>
    </location>
    <ligand>
        <name>L-aspartate</name>
        <dbReference type="ChEBI" id="CHEBI:29991"/>
    </ligand>
</feature>
<comment type="catalytic activity">
    <reaction evidence="7">
        <text>tRNA(Asx) + L-aspartate + ATP = L-aspartyl-tRNA(Asx) + AMP + diphosphate</text>
        <dbReference type="Rhea" id="RHEA:18349"/>
        <dbReference type="Rhea" id="RHEA-COMP:9710"/>
        <dbReference type="Rhea" id="RHEA-COMP:9711"/>
        <dbReference type="ChEBI" id="CHEBI:29991"/>
        <dbReference type="ChEBI" id="CHEBI:30616"/>
        <dbReference type="ChEBI" id="CHEBI:33019"/>
        <dbReference type="ChEBI" id="CHEBI:78442"/>
        <dbReference type="ChEBI" id="CHEBI:78516"/>
        <dbReference type="ChEBI" id="CHEBI:456215"/>
        <dbReference type="EC" id="6.1.1.23"/>
    </reaction>
</comment>
<dbReference type="InterPro" id="IPR004115">
    <property type="entry name" value="GAD-like_sf"/>
</dbReference>
<feature type="binding site" evidence="7">
    <location>
        <position position="315"/>
    </location>
    <ligand>
        <name>L-aspartate</name>
        <dbReference type="ChEBI" id="CHEBI:29991"/>
    </ligand>
</feature>
<keyword evidence="3 7" id="KW-0547">Nucleotide-binding</keyword>
<reference evidence="9 10" key="1">
    <citation type="journal article" date="2016" name="Nat. Commun.">
        <title>Thousands of microbial genomes shed light on interconnected biogeochemical processes in an aquifer system.</title>
        <authorList>
            <person name="Anantharaman K."/>
            <person name="Brown C.T."/>
            <person name="Hug L.A."/>
            <person name="Sharon I."/>
            <person name="Castelle C.J."/>
            <person name="Probst A.J."/>
            <person name="Thomas B.C."/>
            <person name="Singh A."/>
            <person name="Wilkins M.J."/>
            <person name="Karaoz U."/>
            <person name="Brodie E.L."/>
            <person name="Williams K.H."/>
            <person name="Hubbard S.S."/>
            <person name="Banfield J.F."/>
        </authorList>
    </citation>
    <scope>NUCLEOTIDE SEQUENCE [LARGE SCALE GENOMIC DNA]</scope>
</reference>
<comment type="subcellular location">
    <subcellularLocation>
        <location evidence="7">Cytoplasm</location>
    </subcellularLocation>
</comment>
<dbReference type="InterPro" id="IPR004364">
    <property type="entry name" value="Aa-tRNA-synt_II"/>
</dbReference>
<dbReference type="AlphaFoldDB" id="A0A1F5GC33"/>
<comment type="function">
    <text evidence="7">Aspartyl-tRNA synthetase with relaxed tRNA specificity since it is able to aspartylate not only its cognate tRNA(Asp) but also tRNA(Asn). Reaction proceeds in two steps: L-aspartate is first activated by ATP to form Asp-AMP and then transferred to the acceptor end of tRNA(Asp/Asn).</text>
</comment>
<comment type="caution">
    <text evidence="9">The sequence shown here is derived from an EMBL/GenBank/DDBJ whole genome shotgun (WGS) entry which is preliminary data.</text>
</comment>
<keyword evidence="7" id="KW-0963">Cytoplasm</keyword>
<dbReference type="InterPro" id="IPR006195">
    <property type="entry name" value="aa-tRNA-synth_II"/>
</dbReference>